<evidence type="ECO:0000313" key="9">
    <source>
        <dbReference type="Proteomes" id="UP000717534"/>
    </source>
</evidence>
<name>A0ABS3ATD5_9BACT</name>
<evidence type="ECO:0000256" key="5">
    <source>
        <dbReference type="ARBA" id="ARBA00022723"/>
    </source>
</evidence>
<keyword evidence="5 7" id="KW-0479">Metal-binding</keyword>
<comment type="subcellular location">
    <subcellularLocation>
        <location evidence="2">Cell envelope</location>
    </subcellularLocation>
</comment>
<dbReference type="InterPro" id="IPR001501">
    <property type="entry name" value="Ni-dep_hyd_lsu"/>
</dbReference>
<comment type="similarity">
    <text evidence="3 7">Belongs to the [NiFe]/[NiFeSe] hydrogenase large subunit family.</text>
</comment>
<dbReference type="EMBL" id="JAFITO010000003">
    <property type="protein sequence ID" value="MBN4068041.1"/>
    <property type="molecule type" value="Genomic_DNA"/>
</dbReference>
<evidence type="ECO:0000313" key="8">
    <source>
        <dbReference type="EMBL" id="MBN4068041.1"/>
    </source>
</evidence>
<comment type="cofactor">
    <cofactor evidence="1">
        <name>Ni(2+)</name>
        <dbReference type="ChEBI" id="CHEBI:49786"/>
    </cofactor>
</comment>
<accession>A0ABS3ATD5</accession>
<dbReference type="InterPro" id="IPR029014">
    <property type="entry name" value="NiFe-Hase_large"/>
</dbReference>
<dbReference type="InterPro" id="IPR018194">
    <property type="entry name" value="Ni-dep_hyd_lsu_Ni_BS"/>
</dbReference>
<reference evidence="8 9" key="1">
    <citation type="submission" date="2021-02" db="EMBL/GenBank/DDBJ databases">
        <title>Activity-based single-cell genomes from oceanic crustal fluid captures similar information to metagenomic and metatranscriptomic surveys with orders of magnitude less sampling.</title>
        <authorList>
            <person name="D'Angelo T.S."/>
            <person name="Orcutt B.N."/>
        </authorList>
    </citation>
    <scope>NUCLEOTIDE SEQUENCE [LARGE SCALE GENOMIC DNA]</scope>
    <source>
        <strain evidence="8">AH-315-G02</strain>
    </source>
</reference>
<evidence type="ECO:0000256" key="2">
    <source>
        <dbReference type="ARBA" id="ARBA00004196"/>
    </source>
</evidence>
<evidence type="ECO:0000256" key="1">
    <source>
        <dbReference type="ARBA" id="ARBA00001967"/>
    </source>
</evidence>
<gene>
    <name evidence="8" type="ORF">JYU06_00750</name>
</gene>
<dbReference type="Gene3D" id="1.10.645.10">
    <property type="entry name" value="Cytochrome-c3 Hydrogenase, chain B"/>
    <property type="match status" value="1"/>
</dbReference>
<keyword evidence="9" id="KW-1185">Reference proteome</keyword>
<proteinExistence type="inferred from homology"/>
<keyword evidence="4 7" id="KW-0533">Nickel</keyword>
<dbReference type="PANTHER" id="PTHR42958:SF1">
    <property type="entry name" value="HYDROGENASE-2 LARGE CHAIN"/>
    <property type="match status" value="1"/>
</dbReference>
<sequence length="566" mass="62648">MSEQIVIDPITRIEGHLRIECEVEDGHVTQARSIGTMWRGIETILKGKDPREAWLIAQRICGVCTTVHAMASVRSVESALNLEVPVNAQYIRNMIVGAHCLADNIIHFYILSAVDWVDIASAALKADPKKASALARQLSPWKHNSFQEFKQTQDKLKKLIDSGQLGPFSNGYWGHPAMQLEPEVNLIAAVHYFQALNYQRKINKVVTILGSKTPHIQNLAVGGVANPINLDSPATLTMERLFYIKTLMDEVHDFIQQVYMTDVATIAALYPEWCSYGKGNGTFLSVPEMPLDAKGETFAMPGGYITEGDIANFRPIKSFNDPFFEDNVKESVKHSFYKGDWTRHPYVSETVPEFHDGTGEKYSWVKAPSFKNEPAEVGPVASVLAMNAAGYQPAVKHTKWMLEKIGSVNSTKQDMGILPSTMGRHISRAIRAGVVQEAMLGQWDALINNIGSGDFTTCNEVHFPKGEQSGVGVHEAPRGTLSHWIVIENGKIRNYQAVVPSTWLAGPLGSNGEPGYYERCLVGNPMADPEKPLEVLRTVHSFDPCMACAVHMLDPKGKEYSTVKVL</sequence>
<evidence type="ECO:0000256" key="3">
    <source>
        <dbReference type="ARBA" id="ARBA00009292"/>
    </source>
</evidence>
<evidence type="ECO:0000256" key="4">
    <source>
        <dbReference type="ARBA" id="ARBA00022596"/>
    </source>
</evidence>
<dbReference type="InterPro" id="IPR050867">
    <property type="entry name" value="NiFe/NiFeSe_hydrgnase_LSU"/>
</dbReference>
<dbReference type="PROSITE" id="PS00508">
    <property type="entry name" value="NI_HGENASE_L_2"/>
    <property type="match status" value="1"/>
</dbReference>
<protein>
    <submittedName>
        <fullName evidence="8">Nickel-dependent hydrogenase large subunit</fullName>
    </submittedName>
</protein>
<dbReference type="Proteomes" id="UP000717534">
    <property type="component" value="Unassembled WGS sequence"/>
</dbReference>
<evidence type="ECO:0000256" key="6">
    <source>
        <dbReference type="ARBA" id="ARBA00023002"/>
    </source>
</evidence>
<dbReference type="Pfam" id="PF00374">
    <property type="entry name" value="NiFeSe_Hases"/>
    <property type="match status" value="1"/>
</dbReference>
<dbReference type="PROSITE" id="PS00507">
    <property type="entry name" value="NI_HGENASE_L_1"/>
    <property type="match status" value="1"/>
</dbReference>
<keyword evidence="6 7" id="KW-0560">Oxidoreductase</keyword>
<evidence type="ECO:0000256" key="7">
    <source>
        <dbReference type="RuleBase" id="RU003896"/>
    </source>
</evidence>
<dbReference type="SUPFAM" id="SSF56762">
    <property type="entry name" value="HydB/Nqo4-like"/>
    <property type="match status" value="1"/>
</dbReference>
<comment type="caution">
    <text evidence="8">The sequence shown here is derived from an EMBL/GenBank/DDBJ whole genome shotgun (WGS) entry which is preliminary data.</text>
</comment>
<dbReference type="PANTHER" id="PTHR42958">
    <property type="entry name" value="HYDROGENASE-2 LARGE CHAIN"/>
    <property type="match status" value="1"/>
</dbReference>
<organism evidence="8 9">
    <name type="scientific">Desulfotalea psychrophila</name>
    <dbReference type="NCBI Taxonomy" id="84980"/>
    <lineage>
        <taxon>Bacteria</taxon>
        <taxon>Pseudomonadati</taxon>
        <taxon>Thermodesulfobacteriota</taxon>
        <taxon>Desulfobulbia</taxon>
        <taxon>Desulfobulbales</taxon>
        <taxon>Desulfocapsaceae</taxon>
        <taxon>Desulfotalea</taxon>
    </lineage>
</organism>